<gene>
    <name evidence="6" type="primary">ABSGL_06760.1 scaffold 8673</name>
</gene>
<dbReference type="Proteomes" id="UP000078561">
    <property type="component" value="Unassembled WGS sequence"/>
</dbReference>
<keyword evidence="7" id="KW-1185">Reference proteome</keyword>
<evidence type="ECO:0000256" key="2">
    <source>
        <dbReference type="ARBA" id="ARBA00022771"/>
    </source>
</evidence>
<evidence type="ECO:0000256" key="4">
    <source>
        <dbReference type="SAM" id="Phobius"/>
    </source>
</evidence>
<feature type="domain" description="RPA-interacting protein C-terminal" evidence="5">
    <location>
        <begin position="162"/>
        <end position="232"/>
    </location>
</feature>
<dbReference type="STRING" id="4829.A0A168NQZ2"/>
<dbReference type="OrthoDB" id="2378414at2759"/>
<dbReference type="PANTHER" id="PTHR31742">
    <property type="entry name" value="RPA-INTERACTING PROTEIN RPAIN"/>
    <property type="match status" value="1"/>
</dbReference>
<keyword evidence="4" id="KW-1133">Transmembrane helix</keyword>
<name>A0A168NQZ2_ABSGL</name>
<evidence type="ECO:0000256" key="1">
    <source>
        <dbReference type="ARBA" id="ARBA00022723"/>
    </source>
</evidence>
<organism evidence="6">
    <name type="scientific">Absidia glauca</name>
    <name type="common">Pin mould</name>
    <dbReference type="NCBI Taxonomy" id="4829"/>
    <lineage>
        <taxon>Eukaryota</taxon>
        <taxon>Fungi</taxon>
        <taxon>Fungi incertae sedis</taxon>
        <taxon>Mucoromycota</taxon>
        <taxon>Mucoromycotina</taxon>
        <taxon>Mucoromycetes</taxon>
        <taxon>Mucorales</taxon>
        <taxon>Cunninghamellaceae</taxon>
        <taxon>Absidia</taxon>
    </lineage>
</organism>
<dbReference type="GO" id="GO:0006606">
    <property type="term" value="P:protein import into nucleus"/>
    <property type="evidence" value="ECO:0007669"/>
    <property type="project" value="TreeGrafter"/>
</dbReference>
<dbReference type="OMA" id="DNKRRWR"/>
<keyword evidence="4" id="KW-0472">Membrane</keyword>
<evidence type="ECO:0000259" key="5">
    <source>
        <dbReference type="Pfam" id="PF14768"/>
    </source>
</evidence>
<dbReference type="InParanoid" id="A0A168NQZ2"/>
<proteinExistence type="predicted"/>
<accession>A0A168NQZ2</accession>
<protein>
    <recommendedName>
        <fullName evidence="5">RPA-interacting protein C-terminal domain-containing protein</fullName>
    </recommendedName>
</protein>
<dbReference type="Pfam" id="PF14768">
    <property type="entry name" value="RPA_interact_C"/>
    <property type="match status" value="1"/>
</dbReference>
<evidence type="ECO:0000256" key="3">
    <source>
        <dbReference type="ARBA" id="ARBA00022833"/>
    </source>
</evidence>
<dbReference type="EMBL" id="LT553500">
    <property type="protein sequence ID" value="SAM01024.1"/>
    <property type="molecule type" value="Genomic_DNA"/>
</dbReference>
<dbReference type="GO" id="GO:0008270">
    <property type="term" value="F:zinc ion binding"/>
    <property type="evidence" value="ECO:0007669"/>
    <property type="project" value="UniProtKB-KW"/>
</dbReference>
<dbReference type="AlphaFoldDB" id="A0A168NQZ2"/>
<keyword evidence="3" id="KW-0862">Zinc</keyword>
<dbReference type="InterPro" id="IPR028159">
    <property type="entry name" value="RPA_interact_C_dom"/>
</dbReference>
<evidence type="ECO:0000313" key="7">
    <source>
        <dbReference type="Proteomes" id="UP000078561"/>
    </source>
</evidence>
<sequence>MLRRGYLPVVRRRSSSFVAIVVVVVVVVVVADLNRWKNKSDAGGKKMRRNGKQQWRDKFKSHCAERMKLARQEQLDQRRHDSWMNSVIAQEWQQFRKEHEAELEQAGVDLYADLESMIDNNQRDTTMEGTEGALYEEHERLQQEELETAIETYESMSQQASICIKCQHYTFAHHDNIHQCTTCGFTMKKELIDAVNLTIQNHASVCSSQLEFTVEPGADGSIIGLCSGCDLWMLI</sequence>
<feature type="transmembrane region" description="Helical" evidence="4">
    <location>
        <begin position="15"/>
        <end position="33"/>
    </location>
</feature>
<evidence type="ECO:0000313" key="6">
    <source>
        <dbReference type="EMBL" id="SAM01024.1"/>
    </source>
</evidence>
<keyword evidence="4" id="KW-0812">Transmembrane</keyword>
<keyword evidence="1" id="KW-0479">Metal-binding</keyword>
<reference evidence="6" key="1">
    <citation type="submission" date="2016-04" db="EMBL/GenBank/DDBJ databases">
        <authorList>
            <person name="Evans L.H."/>
            <person name="Alamgir A."/>
            <person name="Owens N."/>
            <person name="Weber N.D."/>
            <person name="Virtaneva K."/>
            <person name="Barbian K."/>
            <person name="Babar A."/>
            <person name="Rosenke K."/>
        </authorList>
    </citation>
    <scope>NUCLEOTIDE SEQUENCE [LARGE SCALE GENOMIC DNA]</scope>
    <source>
        <strain evidence="6">CBS 101.48</strain>
    </source>
</reference>
<keyword evidence="2" id="KW-0863">Zinc-finger</keyword>
<dbReference type="GO" id="GO:0005634">
    <property type="term" value="C:nucleus"/>
    <property type="evidence" value="ECO:0007669"/>
    <property type="project" value="TreeGrafter"/>
</dbReference>
<dbReference type="InterPro" id="IPR028156">
    <property type="entry name" value="RIP"/>
</dbReference>
<dbReference type="PANTHER" id="PTHR31742:SF1">
    <property type="entry name" value="RPA-INTERACTING PROTEIN"/>
    <property type="match status" value="1"/>
</dbReference>